<dbReference type="AlphaFoldDB" id="A0A1I3LJE9"/>
<dbReference type="GO" id="GO:0005524">
    <property type="term" value="F:ATP binding"/>
    <property type="evidence" value="ECO:0007669"/>
    <property type="project" value="UniProtKB-KW"/>
</dbReference>
<keyword evidence="5" id="KW-0547">Nucleotide-binding</keyword>
<dbReference type="EC" id="2.7.13.3" evidence="2"/>
<dbReference type="Proteomes" id="UP000242763">
    <property type="component" value="Unassembled WGS sequence"/>
</dbReference>
<keyword evidence="7" id="KW-0067">ATP-binding</keyword>
<dbReference type="InterPro" id="IPR036890">
    <property type="entry name" value="HATPase_C_sf"/>
</dbReference>
<feature type="transmembrane region" description="Helical" evidence="8">
    <location>
        <begin position="31"/>
        <end position="56"/>
    </location>
</feature>
<dbReference type="Gene3D" id="6.10.340.10">
    <property type="match status" value="1"/>
</dbReference>
<dbReference type="Pfam" id="PF07536">
    <property type="entry name" value="HWE_HK"/>
    <property type="match status" value="1"/>
</dbReference>
<keyword evidence="8" id="KW-1133">Transmembrane helix</keyword>
<dbReference type="GO" id="GO:0004673">
    <property type="term" value="F:protein histidine kinase activity"/>
    <property type="evidence" value="ECO:0007669"/>
    <property type="project" value="UniProtKB-EC"/>
</dbReference>
<sequence length="576" mass="62457">MPKRKRASTEAVATASAPMSSTRSARRVGRISIVSVLILLMAAIVVPGMFFSLVLLQRNNQAQQTMLSSLAEVTASSITESVDRQLTGMLTTLRVLATSHHLHYDSFEDYYLRVGDALAGSGAYLIVTDANFRQLMNTRMPYGTALGPINDLETARQVMTTGRPGVSKAFFGRTAGKWVFNVLLPIPNPRGLARLLILTHDAEHLAPVLARSSLRGGWNAVVTDSDGVVLSSSVSADDIGKPFFLSQASTPSPGVQSQKINVGGIAYELIQTASAVSGWRIFVWAPSATLQAPLAHSLRMLALGGIALVAIGILLAWLLGRQIASPIRRLARDARSLGAGEKVEPVDYLVTEIATVSQALAHASTDRLAAENEIRFLMREVAHRSKNQLTVVSSIAKQTARHARTLPGFQDSFLKRIHGLARSTDLLIAGGVAGIELRELVDAQLEPFRPADGDRVEVKGDSVRLSHQAAQTIGLALHELATNAAKYGAFSMPEGKLAISWKTSGTHLEMVWREFVPKMRRRSRTTGFGTEVIERMLGGALSAAIERIFHRNGLECRFSIPMDRLLPDREPRAAEV</sequence>
<dbReference type="PANTHER" id="PTHR41523">
    <property type="entry name" value="TWO-COMPONENT SYSTEM SENSOR PROTEIN"/>
    <property type="match status" value="1"/>
</dbReference>
<name>A0A1I3LJE9_9HYPH</name>
<keyword evidence="3" id="KW-0597">Phosphoprotein</keyword>
<keyword evidence="8" id="KW-0812">Transmembrane</keyword>
<keyword evidence="4" id="KW-0808">Transferase</keyword>
<keyword evidence="8" id="KW-0472">Membrane</keyword>
<keyword evidence="11" id="KW-1185">Reference proteome</keyword>
<dbReference type="CDD" id="cd18773">
    <property type="entry name" value="PDC1_HK_sensor"/>
    <property type="match status" value="1"/>
</dbReference>
<feature type="domain" description="Signal transduction histidine kinase HWE region" evidence="9">
    <location>
        <begin position="380"/>
        <end position="462"/>
    </location>
</feature>
<feature type="transmembrane region" description="Helical" evidence="8">
    <location>
        <begin position="300"/>
        <end position="320"/>
    </location>
</feature>
<organism evidence="10 11">
    <name type="scientific">Aquamicrobium aerolatum DSM 21857</name>
    <dbReference type="NCBI Taxonomy" id="1121003"/>
    <lineage>
        <taxon>Bacteria</taxon>
        <taxon>Pseudomonadati</taxon>
        <taxon>Pseudomonadota</taxon>
        <taxon>Alphaproteobacteria</taxon>
        <taxon>Hyphomicrobiales</taxon>
        <taxon>Phyllobacteriaceae</taxon>
        <taxon>Aerobium</taxon>
    </lineage>
</organism>
<dbReference type="Gene3D" id="3.30.450.20">
    <property type="entry name" value="PAS domain"/>
    <property type="match status" value="1"/>
</dbReference>
<evidence type="ECO:0000256" key="6">
    <source>
        <dbReference type="ARBA" id="ARBA00022777"/>
    </source>
</evidence>
<evidence type="ECO:0000256" key="5">
    <source>
        <dbReference type="ARBA" id="ARBA00022741"/>
    </source>
</evidence>
<dbReference type="Gene3D" id="3.30.565.10">
    <property type="entry name" value="Histidine kinase-like ATPase, C-terminal domain"/>
    <property type="match status" value="1"/>
</dbReference>
<protein>
    <recommendedName>
        <fullName evidence="2">histidine kinase</fullName>
        <ecNumber evidence="2">2.7.13.3</ecNumber>
    </recommendedName>
</protein>
<keyword evidence="6 10" id="KW-0418">Kinase</keyword>
<proteinExistence type="predicted"/>
<gene>
    <name evidence="10" type="ORF">SAMN03080618_01505</name>
</gene>
<evidence type="ECO:0000256" key="4">
    <source>
        <dbReference type="ARBA" id="ARBA00022679"/>
    </source>
</evidence>
<evidence type="ECO:0000256" key="3">
    <source>
        <dbReference type="ARBA" id="ARBA00022553"/>
    </source>
</evidence>
<dbReference type="PANTHER" id="PTHR41523:SF7">
    <property type="entry name" value="HISTIDINE KINASE"/>
    <property type="match status" value="1"/>
</dbReference>
<evidence type="ECO:0000256" key="8">
    <source>
        <dbReference type="SAM" id="Phobius"/>
    </source>
</evidence>
<evidence type="ECO:0000256" key="1">
    <source>
        <dbReference type="ARBA" id="ARBA00000085"/>
    </source>
</evidence>
<evidence type="ECO:0000256" key="2">
    <source>
        <dbReference type="ARBA" id="ARBA00012438"/>
    </source>
</evidence>
<dbReference type="InterPro" id="IPR011102">
    <property type="entry name" value="Sig_transdc_His_kinase_HWE"/>
</dbReference>
<evidence type="ECO:0000256" key="7">
    <source>
        <dbReference type="ARBA" id="ARBA00022840"/>
    </source>
</evidence>
<dbReference type="SMART" id="SM00911">
    <property type="entry name" value="HWE_HK"/>
    <property type="match status" value="1"/>
</dbReference>
<comment type="catalytic activity">
    <reaction evidence="1">
        <text>ATP + protein L-histidine = ADP + protein N-phospho-L-histidine.</text>
        <dbReference type="EC" id="2.7.13.3"/>
    </reaction>
</comment>
<evidence type="ECO:0000313" key="11">
    <source>
        <dbReference type="Proteomes" id="UP000242763"/>
    </source>
</evidence>
<accession>A0A1I3LJE9</accession>
<evidence type="ECO:0000313" key="10">
    <source>
        <dbReference type="EMBL" id="SFI84843.1"/>
    </source>
</evidence>
<reference evidence="11" key="1">
    <citation type="submission" date="2016-10" db="EMBL/GenBank/DDBJ databases">
        <authorList>
            <person name="Varghese N."/>
            <person name="Submissions S."/>
        </authorList>
    </citation>
    <scope>NUCLEOTIDE SEQUENCE [LARGE SCALE GENOMIC DNA]</scope>
    <source>
        <strain evidence="11">DSM 21857</strain>
    </source>
</reference>
<dbReference type="EMBL" id="FORF01000007">
    <property type="protein sequence ID" value="SFI84843.1"/>
    <property type="molecule type" value="Genomic_DNA"/>
</dbReference>
<dbReference type="STRING" id="1121003.SAMN03080618_01505"/>
<evidence type="ECO:0000259" key="9">
    <source>
        <dbReference type="SMART" id="SM00911"/>
    </source>
</evidence>